<evidence type="ECO:0000313" key="2">
    <source>
        <dbReference type="EMBL" id="CRK86801.1"/>
    </source>
</evidence>
<keyword evidence="3" id="KW-1185">Reference proteome</keyword>
<name>A0A1J1HKN5_9DIPT</name>
<sequence length="99" mass="11084">MPSRSKRNAILSESCFSVATATYLSNEIITTTIIGHFVILCVPGLCIEVVPSVQNKNGEKPDRKERKNGTQTKQINIKQDEKSQSHHIAIENDDDLFEL</sequence>
<gene>
    <name evidence="2" type="ORF">CLUMA_CG000632</name>
</gene>
<organism evidence="2 3">
    <name type="scientific">Clunio marinus</name>
    <dbReference type="NCBI Taxonomy" id="568069"/>
    <lineage>
        <taxon>Eukaryota</taxon>
        <taxon>Metazoa</taxon>
        <taxon>Ecdysozoa</taxon>
        <taxon>Arthropoda</taxon>
        <taxon>Hexapoda</taxon>
        <taxon>Insecta</taxon>
        <taxon>Pterygota</taxon>
        <taxon>Neoptera</taxon>
        <taxon>Endopterygota</taxon>
        <taxon>Diptera</taxon>
        <taxon>Nematocera</taxon>
        <taxon>Chironomoidea</taxon>
        <taxon>Chironomidae</taxon>
        <taxon>Clunio</taxon>
    </lineage>
</organism>
<dbReference type="EMBL" id="CVRI01000002">
    <property type="protein sequence ID" value="CRK86801.1"/>
    <property type="molecule type" value="Genomic_DNA"/>
</dbReference>
<proteinExistence type="predicted"/>
<reference evidence="2 3" key="1">
    <citation type="submission" date="2015-04" db="EMBL/GenBank/DDBJ databases">
        <authorList>
            <person name="Syromyatnikov M.Y."/>
            <person name="Popov V.N."/>
        </authorList>
    </citation>
    <scope>NUCLEOTIDE SEQUENCE [LARGE SCALE GENOMIC DNA]</scope>
</reference>
<evidence type="ECO:0000313" key="3">
    <source>
        <dbReference type="Proteomes" id="UP000183832"/>
    </source>
</evidence>
<feature type="compositionally biased region" description="Basic and acidic residues" evidence="1">
    <location>
        <begin position="57"/>
        <end position="68"/>
    </location>
</feature>
<protein>
    <submittedName>
        <fullName evidence="2">CLUMA_CG000632, isoform A</fullName>
    </submittedName>
</protein>
<dbReference type="AlphaFoldDB" id="A0A1J1HKN5"/>
<accession>A0A1J1HKN5</accession>
<evidence type="ECO:0000256" key="1">
    <source>
        <dbReference type="SAM" id="MobiDB-lite"/>
    </source>
</evidence>
<dbReference type="Proteomes" id="UP000183832">
    <property type="component" value="Unassembled WGS sequence"/>
</dbReference>
<feature type="region of interest" description="Disordered" evidence="1">
    <location>
        <begin position="55"/>
        <end position="86"/>
    </location>
</feature>